<dbReference type="eggNOG" id="ENOG502SEH4">
    <property type="taxonomic scope" value="Eukaryota"/>
</dbReference>
<dbReference type="HOGENOM" id="CLU_068932_0_0_1"/>
<dbReference type="OrthoDB" id="10254221at2759"/>
<gene>
    <name evidence="2" type="ORF">MCYG_04789</name>
</gene>
<name>C5FQ17_ARTOC</name>
<dbReference type="AlphaFoldDB" id="C5FQ17"/>
<feature type="compositionally biased region" description="Polar residues" evidence="1">
    <location>
        <begin position="1"/>
        <end position="13"/>
    </location>
</feature>
<accession>C5FQ17</accession>
<dbReference type="OMA" id="KQTPCVK"/>
<keyword evidence="3" id="KW-1185">Reference proteome</keyword>
<feature type="region of interest" description="Disordered" evidence="1">
    <location>
        <begin position="1"/>
        <end position="27"/>
    </location>
</feature>
<reference evidence="3" key="1">
    <citation type="journal article" date="2012" name="MBio">
        <title>Comparative genome analysis of Trichophyton rubrum and related dermatophytes reveals candidate genes involved in infection.</title>
        <authorList>
            <person name="Martinez D.A."/>
            <person name="Oliver B.G."/>
            <person name="Graeser Y."/>
            <person name="Goldberg J.M."/>
            <person name="Li W."/>
            <person name="Martinez-Rossi N.M."/>
            <person name="Monod M."/>
            <person name="Shelest E."/>
            <person name="Barton R.C."/>
            <person name="Birch E."/>
            <person name="Brakhage A.A."/>
            <person name="Chen Z."/>
            <person name="Gurr S.J."/>
            <person name="Heiman D."/>
            <person name="Heitman J."/>
            <person name="Kosti I."/>
            <person name="Rossi A."/>
            <person name="Saif S."/>
            <person name="Samalova M."/>
            <person name="Saunders C.W."/>
            <person name="Shea T."/>
            <person name="Summerbell R.C."/>
            <person name="Xu J."/>
            <person name="Young S."/>
            <person name="Zeng Q."/>
            <person name="Birren B.W."/>
            <person name="Cuomo C.A."/>
            <person name="White T.C."/>
        </authorList>
    </citation>
    <scope>NUCLEOTIDE SEQUENCE [LARGE SCALE GENOMIC DNA]</scope>
    <source>
        <strain evidence="3">ATCC MYA-4605 / CBS 113480</strain>
    </source>
</reference>
<evidence type="ECO:0000313" key="3">
    <source>
        <dbReference type="Proteomes" id="UP000002035"/>
    </source>
</evidence>
<dbReference type="STRING" id="554155.C5FQ17"/>
<protein>
    <submittedName>
        <fullName evidence="2">Uncharacterized protein</fullName>
    </submittedName>
</protein>
<dbReference type="VEuPathDB" id="FungiDB:MCYG_04789"/>
<organism evidence="2 3">
    <name type="scientific">Arthroderma otae (strain ATCC MYA-4605 / CBS 113480)</name>
    <name type="common">Microsporum canis</name>
    <dbReference type="NCBI Taxonomy" id="554155"/>
    <lineage>
        <taxon>Eukaryota</taxon>
        <taxon>Fungi</taxon>
        <taxon>Dikarya</taxon>
        <taxon>Ascomycota</taxon>
        <taxon>Pezizomycotina</taxon>
        <taxon>Eurotiomycetes</taxon>
        <taxon>Eurotiomycetidae</taxon>
        <taxon>Onygenales</taxon>
        <taxon>Arthrodermataceae</taxon>
        <taxon>Microsporum</taxon>
    </lineage>
</organism>
<evidence type="ECO:0000313" key="2">
    <source>
        <dbReference type="EMBL" id="EEQ31970.1"/>
    </source>
</evidence>
<sequence>MNPQVAGNHTASGQPAAPPPNMLGDANAVKTGLAEDSQMVDANSHDDWGDERRLVSALCTLQQMHGKINQLRNLLPGRLLGPLKPVITQPPGCDKYQKSPQELCQELSQSARSGMAEIESFKTSWNSPEMTEILDRVDARLRDRNGEYPHMSNIWECDYEEVLASHDRDEKQMQEMKAMQQDKLEKEKLESAVGGWKGIVETFKMRNIPGITLHIISPDDAERFSVDLQSISTTFYVQRFRGNIGHDSEMWHVNTGFQQNQSKLALEILDYIQSRQRQWDLQYLLLQNNMGTIPSTMPPEYLHTTQRRLNPQNKPLVPIPVPFSIVELPVGI</sequence>
<dbReference type="Proteomes" id="UP000002035">
    <property type="component" value="Unassembled WGS sequence"/>
</dbReference>
<dbReference type="RefSeq" id="XP_002847052.1">
    <property type="nucleotide sequence ID" value="XM_002847006.1"/>
</dbReference>
<dbReference type="GeneID" id="9226065"/>
<dbReference type="EMBL" id="DS995704">
    <property type="protein sequence ID" value="EEQ31970.1"/>
    <property type="molecule type" value="Genomic_DNA"/>
</dbReference>
<evidence type="ECO:0000256" key="1">
    <source>
        <dbReference type="SAM" id="MobiDB-lite"/>
    </source>
</evidence>
<proteinExistence type="predicted"/>